<evidence type="ECO:0000256" key="1">
    <source>
        <dbReference type="SAM" id="Coils"/>
    </source>
</evidence>
<feature type="coiled-coil region" evidence="1">
    <location>
        <begin position="51"/>
        <end position="78"/>
    </location>
</feature>
<protein>
    <submittedName>
        <fullName evidence="3">GST C-terminal domain-containing protein</fullName>
    </submittedName>
</protein>
<keyword evidence="1" id="KW-0175">Coiled coil</keyword>
<reference evidence="2" key="1">
    <citation type="journal article" date="2013" name="Genetics">
        <title>The draft genome and transcriptome of Panagrellus redivivus are shaped by the harsh demands of a free-living lifestyle.</title>
        <authorList>
            <person name="Srinivasan J."/>
            <person name="Dillman A.R."/>
            <person name="Macchietto M.G."/>
            <person name="Heikkinen L."/>
            <person name="Lakso M."/>
            <person name="Fracchia K.M."/>
            <person name="Antoshechkin I."/>
            <person name="Mortazavi A."/>
            <person name="Wong G."/>
            <person name="Sternberg P.W."/>
        </authorList>
    </citation>
    <scope>NUCLEOTIDE SEQUENCE [LARGE SCALE GENOMIC DNA]</scope>
    <source>
        <strain evidence="2">MT8872</strain>
    </source>
</reference>
<evidence type="ECO:0000313" key="3">
    <source>
        <dbReference type="WBParaSite" id="Pan_g15067.t1"/>
    </source>
</evidence>
<name>A0A7E4ZSL6_PANRE</name>
<dbReference type="AlphaFoldDB" id="A0A7E4ZSL6"/>
<accession>A0A7E4ZSL6</accession>
<sequence>MLSFKIELIEMFVKQTELMYADAMSDAKKVPVFVKINAADSAFIRLASVMARQEESALKQQRRLKAALESALKEVEACRTKLGDPECDLKAADVTLLAELGFNRLTTILNVCTVCEKFCYARRHKHEEEIYVGSVCFC</sequence>
<dbReference type="WBParaSite" id="Pan_g15067.t1">
    <property type="protein sequence ID" value="Pan_g15067.t1"/>
    <property type="gene ID" value="Pan_g15067"/>
</dbReference>
<organism evidence="2 3">
    <name type="scientific">Panagrellus redivivus</name>
    <name type="common">Microworm</name>
    <dbReference type="NCBI Taxonomy" id="6233"/>
    <lineage>
        <taxon>Eukaryota</taxon>
        <taxon>Metazoa</taxon>
        <taxon>Ecdysozoa</taxon>
        <taxon>Nematoda</taxon>
        <taxon>Chromadorea</taxon>
        <taxon>Rhabditida</taxon>
        <taxon>Tylenchina</taxon>
        <taxon>Panagrolaimomorpha</taxon>
        <taxon>Panagrolaimoidea</taxon>
        <taxon>Panagrolaimidae</taxon>
        <taxon>Panagrellus</taxon>
    </lineage>
</organism>
<proteinExistence type="predicted"/>
<keyword evidence="2" id="KW-1185">Reference proteome</keyword>
<dbReference type="Proteomes" id="UP000492821">
    <property type="component" value="Unassembled WGS sequence"/>
</dbReference>
<reference evidence="3" key="2">
    <citation type="submission" date="2020-10" db="UniProtKB">
        <authorList>
            <consortium name="WormBaseParasite"/>
        </authorList>
    </citation>
    <scope>IDENTIFICATION</scope>
</reference>
<evidence type="ECO:0000313" key="2">
    <source>
        <dbReference type="Proteomes" id="UP000492821"/>
    </source>
</evidence>